<dbReference type="PROSITE" id="PS51257">
    <property type="entry name" value="PROKAR_LIPOPROTEIN"/>
    <property type="match status" value="1"/>
</dbReference>
<name>A0ABS0YTU1_9BACT</name>
<sequence>MKSRFTGRLSVALVALALVAAAAAGCKKKEGDAGKGAENTAPVAGKTLKVGAAVVPHADILKFVVPKLKEQGVNLEVVTFDDEVQLNPALSEKQIDANYFQHVPYLEAVVKEKNYQFNVAGSIHVEPIGLYSKKIKSVAELKNGAQIAVPNNPSNEYRALALLEKQGLIKLKPGISNFQATPQDIVENPKKIKFVEVEAAQLTRTLPDVDGAVINTNFILDAKIDPQSAIAREDAKSHYANIVVVRKGEENRDDIKKLLAALQSPELKQFLKEKYGAAIIPAF</sequence>
<evidence type="ECO:0000256" key="7">
    <source>
        <dbReference type="SAM" id="SignalP"/>
    </source>
</evidence>
<keyword evidence="2 7" id="KW-0732">Signal</keyword>
<evidence type="ECO:0000256" key="2">
    <source>
        <dbReference type="ARBA" id="ARBA00022729"/>
    </source>
</evidence>
<dbReference type="Gene3D" id="3.40.190.10">
    <property type="entry name" value="Periplasmic binding protein-like II"/>
    <property type="match status" value="2"/>
</dbReference>
<reference evidence="8 9" key="1">
    <citation type="submission" date="2020-12" db="EMBL/GenBank/DDBJ databases">
        <title>Geomonas sp. Red259, isolated from paddy soil.</title>
        <authorList>
            <person name="Xu Z."/>
            <person name="Zhang Z."/>
            <person name="Masuda Y."/>
            <person name="Itoh H."/>
            <person name="Senoo K."/>
        </authorList>
    </citation>
    <scope>NUCLEOTIDE SEQUENCE [LARGE SCALE GENOMIC DNA]</scope>
    <source>
        <strain evidence="8 9">Red259</strain>
    </source>
</reference>
<gene>
    <name evidence="8" type="ORF">JFN90_14730</name>
</gene>
<keyword evidence="4" id="KW-0564">Palmitate</keyword>
<keyword evidence="5 6" id="KW-0449">Lipoprotein</keyword>
<comment type="subcellular location">
    <subcellularLocation>
        <location evidence="1">Membrane</location>
        <topology evidence="1">Lipid-anchor</topology>
    </subcellularLocation>
</comment>
<comment type="similarity">
    <text evidence="6">Belongs to the nlpA lipoprotein family.</text>
</comment>
<dbReference type="PIRSF" id="PIRSF002854">
    <property type="entry name" value="MetQ"/>
    <property type="match status" value="1"/>
</dbReference>
<dbReference type="PANTHER" id="PTHR30429:SF0">
    <property type="entry name" value="METHIONINE-BINDING LIPOPROTEIN METQ"/>
    <property type="match status" value="1"/>
</dbReference>
<dbReference type="Proteomes" id="UP000641025">
    <property type="component" value="Unassembled WGS sequence"/>
</dbReference>
<evidence type="ECO:0000313" key="9">
    <source>
        <dbReference type="Proteomes" id="UP000641025"/>
    </source>
</evidence>
<evidence type="ECO:0000256" key="3">
    <source>
        <dbReference type="ARBA" id="ARBA00023136"/>
    </source>
</evidence>
<comment type="caution">
    <text evidence="8">The sequence shown here is derived from an EMBL/GenBank/DDBJ whole genome shotgun (WGS) entry which is preliminary data.</text>
</comment>
<evidence type="ECO:0000313" key="8">
    <source>
        <dbReference type="EMBL" id="MBJ6801388.1"/>
    </source>
</evidence>
<dbReference type="EMBL" id="JAEMHK010000011">
    <property type="protein sequence ID" value="MBJ6801388.1"/>
    <property type="molecule type" value="Genomic_DNA"/>
</dbReference>
<evidence type="ECO:0000256" key="1">
    <source>
        <dbReference type="ARBA" id="ARBA00004635"/>
    </source>
</evidence>
<dbReference type="CDD" id="cd13597">
    <property type="entry name" value="PBP2_lipoprotein_Tp32"/>
    <property type="match status" value="1"/>
</dbReference>
<feature type="chain" id="PRO_5046111640" description="Lipoprotein" evidence="7">
    <location>
        <begin position="25"/>
        <end position="283"/>
    </location>
</feature>
<keyword evidence="9" id="KW-1185">Reference proteome</keyword>
<protein>
    <recommendedName>
        <fullName evidence="6">Lipoprotein</fullName>
    </recommendedName>
</protein>
<proteinExistence type="inferred from homology"/>
<keyword evidence="3" id="KW-0472">Membrane</keyword>
<evidence type="ECO:0000256" key="6">
    <source>
        <dbReference type="PIRNR" id="PIRNR002854"/>
    </source>
</evidence>
<dbReference type="InterPro" id="IPR004872">
    <property type="entry name" value="Lipoprotein_NlpA"/>
</dbReference>
<accession>A0ABS0YTU1</accession>
<dbReference type="RefSeq" id="WP_199395885.1">
    <property type="nucleotide sequence ID" value="NZ_JAEMHK010000011.1"/>
</dbReference>
<dbReference type="Pfam" id="PF03180">
    <property type="entry name" value="Lipoprotein_9"/>
    <property type="match status" value="1"/>
</dbReference>
<feature type="signal peptide" evidence="7">
    <location>
        <begin position="1"/>
        <end position="24"/>
    </location>
</feature>
<evidence type="ECO:0000256" key="5">
    <source>
        <dbReference type="ARBA" id="ARBA00023288"/>
    </source>
</evidence>
<evidence type="ECO:0000256" key="4">
    <source>
        <dbReference type="ARBA" id="ARBA00023139"/>
    </source>
</evidence>
<dbReference type="SUPFAM" id="SSF53850">
    <property type="entry name" value="Periplasmic binding protein-like II"/>
    <property type="match status" value="1"/>
</dbReference>
<dbReference type="PANTHER" id="PTHR30429">
    <property type="entry name" value="D-METHIONINE-BINDING LIPOPROTEIN METQ"/>
    <property type="match status" value="1"/>
</dbReference>
<organism evidence="8 9">
    <name type="scientific">Geomonas propionica</name>
    <dbReference type="NCBI Taxonomy" id="2798582"/>
    <lineage>
        <taxon>Bacteria</taxon>
        <taxon>Pseudomonadati</taxon>
        <taxon>Thermodesulfobacteriota</taxon>
        <taxon>Desulfuromonadia</taxon>
        <taxon>Geobacterales</taxon>
        <taxon>Geobacteraceae</taxon>
        <taxon>Geomonas</taxon>
    </lineage>
</organism>